<dbReference type="Gene3D" id="3.30.565.10">
    <property type="entry name" value="Histidine kinase-like ATPase, C-terminal domain"/>
    <property type="match status" value="1"/>
</dbReference>
<dbReference type="EC" id="2.7.13.3" evidence="2"/>
<dbReference type="Gene3D" id="2.10.70.100">
    <property type="match status" value="1"/>
</dbReference>
<dbReference type="Pfam" id="PF00512">
    <property type="entry name" value="HisKA"/>
    <property type="match status" value="1"/>
</dbReference>
<dbReference type="Pfam" id="PF13426">
    <property type="entry name" value="PAS_9"/>
    <property type="match status" value="1"/>
</dbReference>
<evidence type="ECO:0000256" key="5">
    <source>
        <dbReference type="ARBA" id="ARBA00022777"/>
    </source>
</evidence>
<dbReference type="InterPro" id="IPR000014">
    <property type="entry name" value="PAS"/>
</dbReference>
<keyword evidence="12" id="KW-1185">Reference proteome</keyword>
<keyword evidence="4" id="KW-0808">Transferase</keyword>
<name>A0A419S6P6_9SPHI</name>
<dbReference type="NCBIfam" id="TIGR00229">
    <property type="entry name" value="sensory_box"/>
    <property type="match status" value="3"/>
</dbReference>
<dbReference type="PROSITE" id="PS50109">
    <property type="entry name" value="HIS_KIN"/>
    <property type="match status" value="1"/>
</dbReference>
<dbReference type="InterPro" id="IPR013655">
    <property type="entry name" value="PAS_fold_3"/>
</dbReference>
<gene>
    <name evidence="11" type="ORF">BCY91_02260</name>
</gene>
<evidence type="ECO:0000256" key="7">
    <source>
        <dbReference type="ARBA" id="ARBA00023136"/>
    </source>
</evidence>
<dbReference type="CDD" id="cd00130">
    <property type="entry name" value="PAS"/>
    <property type="match status" value="2"/>
</dbReference>
<comment type="catalytic activity">
    <reaction evidence="1">
        <text>ATP + protein L-histidine = ADP + protein N-phospho-L-histidine.</text>
        <dbReference type="EC" id="2.7.13.3"/>
    </reaction>
</comment>
<evidence type="ECO:0000259" key="8">
    <source>
        <dbReference type="PROSITE" id="PS50109"/>
    </source>
</evidence>
<keyword evidence="6" id="KW-0902">Two-component regulatory system</keyword>
<dbReference type="Proteomes" id="UP000283433">
    <property type="component" value="Unassembled WGS sequence"/>
</dbReference>
<dbReference type="FunFam" id="3.30.565.10:FF:000006">
    <property type="entry name" value="Sensor histidine kinase WalK"/>
    <property type="match status" value="1"/>
</dbReference>
<dbReference type="EMBL" id="MBTA01000012">
    <property type="protein sequence ID" value="RKD16998.1"/>
    <property type="molecule type" value="Genomic_DNA"/>
</dbReference>
<feature type="domain" description="PAS" evidence="9">
    <location>
        <begin position="424"/>
        <end position="494"/>
    </location>
</feature>
<dbReference type="InterPro" id="IPR052162">
    <property type="entry name" value="Sensor_kinase/Photoreceptor"/>
</dbReference>
<dbReference type="FunFam" id="3.30.450.20:FF:000099">
    <property type="entry name" value="Sensory box sensor histidine kinase"/>
    <property type="match status" value="1"/>
</dbReference>
<dbReference type="InterPro" id="IPR004358">
    <property type="entry name" value="Sig_transdc_His_kin-like_C"/>
</dbReference>
<dbReference type="InterPro" id="IPR003661">
    <property type="entry name" value="HisK_dim/P_dom"/>
</dbReference>
<comment type="caution">
    <text evidence="11">The sequence shown here is derived from an EMBL/GenBank/DDBJ whole genome shotgun (WGS) entry which is preliminary data.</text>
</comment>
<evidence type="ECO:0000256" key="3">
    <source>
        <dbReference type="ARBA" id="ARBA00022553"/>
    </source>
</evidence>
<feature type="domain" description="PAC" evidence="10">
    <location>
        <begin position="497"/>
        <end position="549"/>
    </location>
</feature>
<dbReference type="InterPro" id="IPR036890">
    <property type="entry name" value="HATPase_C_sf"/>
</dbReference>
<evidence type="ECO:0000256" key="6">
    <source>
        <dbReference type="ARBA" id="ARBA00023012"/>
    </source>
</evidence>
<dbReference type="Pfam" id="PF02518">
    <property type="entry name" value="HATPase_c"/>
    <property type="match status" value="1"/>
</dbReference>
<dbReference type="FunFam" id="1.10.287.130:FF:000001">
    <property type="entry name" value="Two-component sensor histidine kinase"/>
    <property type="match status" value="1"/>
</dbReference>
<evidence type="ECO:0000259" key="10">
    <source>
        <dbReference type="PROSITE" id="PS50113"/>
    </source>
</evidence>
<dbReference type="InterPro" id="IPR005467">
    <property type="entry name" value="His_kinase_dom"/>
</dbReference>
<dbReference type="PANTHER" id="PTHR43304:SF1">
    <property type="entry name" value="PAC DOMAIN-CONTAINING PROTEIN"/>
    <property type="match status" value="1"/>
</dbReference>
<dbReference type="InterPro" id="IPR000700">
    <property type="entry name" value="PAS-assoc_C"/>
</dbReference>
<proteinExistence type="predicted"/>
<dbReference type="InterPro" id="IPR003594">
    <property type="entry name" value="HATPase_dom"/>
</dbReference>
<dbReference type="AlphaFoldDB" id="A0A419S6P6"/>
<feature type="domain" description="PAC" evidence="10">
    <location>
        <begin position="371"/>
        <end position="423"/>
    </location>
</feature>
<organism evidence="11 12">
    <name type="scientific">Pelobium manganitolerans</name>
    <dbReference type="NCBI Taxonomy" id="1842495"/>
    <lineage>
        <taxon>Bacteria</taxon>
        <taxon>Pseudomonadati</taxon>
        <taxon>Bacteroidota</taxon>
        <taxon>Sphingobacteriia</taxon>
        <taxon>Sphingobacteriales</taxon>
        <taxon>Sphingobacteriaceae</taxon>
        <taxon>Pelobium</taxon>
    </lineage>
</organism>
<dbReference type="Pfam" id="PF08447">
    <property type="entry name" value="PAS_3"/>
    <property type="match status" value="2"/>
</dbReference>
<evidence type="ECO:0000256" key="1">
    <source>
        <dbReference type="ARBA" id="ARBA00000085"/>
    </source>
</evidence>
<dbReference type="Gene3D" id="1.10.287.130">
    <property type="match status" value="1"/>
</dbReference>
<evidence type="ECO:0000259" key="9">
    <source>
        <dbReference type="PROSITE" id="PS50112"/>
    </source>
</evidence>
<dbReference type="SUPFAM" id="SSF55785">
    <property type="entry name" value="PYP-like sensor domain (PAS domain)"/>
    <property type="match status" value="3"/>
</dbReference>
<dbReference type="Gene3D" id="3.30.450.20">
    <property type="entry name" value="PAS domain"/>
    <property type="match status" value="4"/>
</dbReference>
<reference evidence="11 12" key="1">
    <citation type="submission" date="2016-07" db="EMBL/GenBank/DDBJ databases">
        <title>Genome of Pelobium manganitolerans.</title>
        <authorList>
            <person name="Wu S."/>
            <person name="Wang G."/>
        </authorList>
    </citation>
    <scope>NUCLEOTIDE SEQUENCE [LARGE SCALE GENOMIC DNA]</scope>
    <source>
        <strain evidence="11 12">YS-25</strain>
    </source>
</reference>
<protein>
    <recommendedName>
        <fullName evidence="2">histidine kinase</fullName>
        <ecNumber evidence="2">2.7.13.3</ecNumber>
    </recommendedName>
</protein>
<sequence>MHELNFLSSRGEMGQLIRDKDWSNNPLGKPEDWPQSLKTSLSIILNSKFPKFLFWGDELRCFYNDAYRSSLGVNGKHPHIIGEKGEVAWAEIWDIIKPMMDQVLQTGEATWSENQLIPFYRNGQIEDIYWTFSYSPIVDEDGKIAGIFTSCVETTKEVLARKELERLNQRFHNNIMHAPIAVCVLVGEDKVIDIANQRMLELWGKTAEEALYKPVFEALPEVKGQGLEAILDEVYTSGIKFEAKERLVTLPRDGKMEDFFIDFVYEPVKDVYSNQVNIVVTATDITSSVLARQKVQESESKLNIVLNASGLAVYEYEYKTQKVTFSEQYLSIFGLNRGENLTRAHILTMMHPDDKAQRDEAHRQVFETGTLYYQSRIFKADGEVRWIEAMGKLSRDADGNPEKLLGTIKDITAEKNHQQALQQREQTFRLLANEMPQSVWTADANGRINYFNKAFYRFTGLSERILEDDSWLLMVHPDDRENSVKIWNAAVQTGEDYVAEQRFRRYDGEYAWQLSRGKALKDVHGNITMWVGTSTNIQEIKALDEQKDYFISMASHELKTPITSIKGYTQLLSQKYKNSDDAFLNNALKVMHKQVETLTTLVVDLLDVSKIKTGRLQPRKSKFNLSNLINEVITEISHIHPNNKINYVGETNASEIIADEEGIRQVLVNFLTNAVKYSPESLDVIIDLDVNDNEISVSVTDFGIGISHANQARIFERFFRVEGKNEKTFPGFGIGLYIAAEIIRKHNGNIGVRSEMGQGSTFYFTLPLL</sequence>
<dbReference type="SUPFAM" id="SSF55874">
    <property type="entry name" value="ATPase domain of HSP90 chaperone/DNA topoisomerase II/histidine kinase"/>
    <property type="match status" value="1"/>
</dbReference>
<dbReference type="SMART" id="SM00091">
    <property type="entry name" value="PAS"/>
    <property type="match status" value="3"/>
</dbReference>
<dbReference type="PRINTS" id="PR00344">
    <property type="entry name" value="BCTRLSENSOR"/>
</dbReference>
<dbReference type="OrthoDB" id="9813151at2"/>
<evidence type="ECO:0000256" key="2">
    <source>
        <dbReference type="ARBA" id="ARBA00012438"/>
    </source>
</evidence>
<evidence type="ECO:0000313" key="12">
    <source>
        <dbReference type="Proteomes" id="UP000283433"/>
    </source>
</evidence>
<dbReference type="SMART" id="SM00387">
    <property type="entry name" value="HATPase_c"/>
    <property type="match status" value="1"/>
</dbReference>
<keyword evidence="5" id="KW-0418">Kinase</keyword>
<dbReference type="SMART" id="SM00388">
    <property type="entry name" value="HisKA"/>
    <property type="match status" value="1"/>
</dbReference>
<evidence type="ECO:0000313" key="11">
    <source>
        <dbReference type="EMBL" id="RKD16998.1"/>
    </source>
</evidence>
<dbReference type="PANTHER" id="PTHR43304">
    <property type="entry name" value="PHYTOCHROME-LIKE PROTEIN CPH1"/>
    <property type="match status" value="1"/>
</dbReference>
<dbReference type="SMART" id="SM00086">
    <property type="entry name" value="PAC"/>
    <property type="match status" value="2"/>
</dbReference>
<dbReference type="SUPFAM" id="SSF47384">
    <property type="entry name" value="Homodimeric domain of signal transducing histidine kinase"/>
    <property type="match status" value="1"/>
</dbReference>
<feature type="domain" description="Histidine kinase" evidence="8">
    <location>
        <begin position="553"/>
        <end position="769"/>
    </location>
</feature>
<dbReference type="InterPro" id="IPR001610">
    <property type="entry name" value="PAC"/>
</dbReference>
<dbReference type="PROSITE" id="PS50113">
    <property type="entry name" value="PAC"/>
    <property type="match status" value="2"/>
</dbReference>
<dbReference type="PROSITE" id="PS50112">
    <property type="entry name" value="PAS"/>
    <property type="match status" value="2"/>
</dbReference>
<keyword evidence="3" id="KW-0597">Phosphoprotein</keyword>
<dbReference type="InterPro" id="IPR036097">
    <property type="entry name" value="HisK_dim/P_sf"/>
</dbReference>
<dbReference type="InterPro" id="IPR035965">
    <property type="entry name" value="PAS-like_dom_sf"/>
</dbReference>
<dbReference type="CDD" id="cd00082">
    <property type="entry name" value="HisKA"/>
    <property type="match status" value="1"/>
</dbReference>
<accession>A0A419S6P6</accession>
<evidence type="ECO:0000256" key="4">
    <source>
        <dbReference type="ARBA" id="ARBA00022679"/>
    </source>
</evidence>
<feature type="domain" description="PAS" evidence="9">
    <location>
        <begin position="298"/>
        <end position="369"/>
    </location>
</feature>
<keyword evidence="7" id="KW-0472">Membrane</keyword>
<dbReference type="GO" id="GO:0000155">
    <property type="term" value="F:phosphorelay sensor kinase activity"/>
    <property type="evidence" value="ECO:0007669"/>
    <property type="project" value="InterPro"/>
</dbReference>